<organism evidence="1 2">
    <name type="scientific">Adineta steineri</name>
    <dbReference type="NCBI Taxonomy" id="433720"/>
    <lineage>
        <taxon>Eukaryota</taxon>
        <taxon>Metazoa</taxon>
        <taxon>Spiralia</taxon>
        <taxon>Gnathifera</taxon>
        <taxon>Rotifera</taxon>
        <taxon>Eurotatoria</taxon>
        <taxon>Bdelloidea</taxon>
        <taxon>Adinetida</taxon>
        <taxon>Adinetidae</taxon>
        <taxon>Adineta</taxon>
    </lineage>
</organism>
<reference evidence="1" key="1">
    <citation type="submission" date="2021-02" db="EMBL/GenBank/DDBJ databases">
        <authorList>
            <person name="Nowell W R."/>
        </authorList>
    </citation>
    <scope>NUCLEOTIDE SEQUENCE</scope>
</reference>
<protein>
    <submittedName>
        <fullName evidence="1">Uncharacterized protein</fullName>
    </submittedName>
</protein>
<evidence type="ECO:0000313" key="2">
    <source>
        <dbReference type="Proteomes" id="UP000663881"/>
    </source>
</evidence>
<feature type="non-terminal residue" evidence="1">
    <location>
        <position position="68"/>
    </location>
</feature>
<dbReference type="AlphaFoldDB" id="A0A820DTT4"/>
<sequence>MAEPSLVQHDYARCVDDDIFQSLNLKWENNLHEYVVLIVGIHDNHYLFENLPKIISKDHARAFNDVGT</sequence>
<comment type="caution">
    <text evidence="1">The sequence shown here is derived from an EMBL/GenBank/DDBJ whole genome shotgun (WGS) entry which is preliminary data.</text>
</comment>
<proteinExistence type="predicted"/>
<dbReference type="Proteomes" id="UP000663881">
    <property type="component" value="Unassembled WGS sequence"/>
</dbReference>
<gene>
    <name evidence="1" type="ORF">OKA104_LOCUS42846</name>
</gene>
<evidence type="ECO:0000313" key="1">
    <source>
        <dbReference type="EMBL" id="CAF4236442.1"/>
    </source>
</evidence>
<name>A0A820DTT4_9BILA</name>
<accession>A0A820DTT4</accession>
<dbReference type="EMBL" id="CAJOAY010011384">
    <property type="protein sequence ID" value="CAF4236442.1"/>
    <property type="molecule type" value="Genomic_DNA"/>
</dbReference>